<feature type="region of interest" description="Disordered" evidence="1">
    <location>
        <begin position="1"/>
        <end position="24"/>
    </location>
</feature>
<proteinExistence type="predicted"/>
<dbReference type="EMBL" id="JAJVDC020000021">
    <property type="protein sequence ID" value="KAL1633488.1"/>
    <property type="molecule type" value="Genomic_DNA"/>
</dbReference>
<feature type="region of interest" description="Disordered" evidence="1">
    <location>
        <begin position="41"/>
        <end position="203"/>
    </location>
</feature>
<sequence>MEDELSVDDSESLVEEPSPLEEDKPVVTIKDGDFDVEEITEDDIGYDSDTEVVRPDGVEEATGQNPARNGPEDDAGISGRFEELNCDDESLNTDEEQRRRFERRKKRWSVRPFKRTHSQSIGSDTDDADLDGLGSHEAGSNARRLRRKLNGAPGAGDRSSLIFEDLGDSYTLTEEQEQDHGSGGSTTRLASDPPDLGGLHTLPFWVLQDPMELDSGSSGPPSVA</sequence>
<organism evidence="2 3">
    <name type="scientific">Neofusicoccum ribis</name>
    <dbReference type="NCBI Taxonomy" id="45134"/>
    <lineage>
        <taxon>Eukaryota</taxon>
        <taxon>Fungi</taxon>
        <taxon>Dikarya</taxon>
        <taxon>Ascomycota</taxon>
        <taxon>Pezizomycotina</taxon>
        <taxon>Dothideomycetes</taxon>
        <taxon>Dothideomycetes incertae sedis</taxon>
        <taxon>Botryosphaeriales</taxon>
        <taxon>Botryosphaeriaceae</taxon>
        <taxon>Neofusicoccum</taxon>
    </lineage>
</organism>
<accession>A0ABR3T1P7</accession>
<keyword evidence="3" id="KW-1185">Reference proteome</keyword>
<evidence type="ECO:0000313" key="3">
    <source>
        <dbReference type="Proteomes" id="UP001521116"/>
    </source>
</evidence>
<comment type="caution">
    <text evidence="2">The sequence shown here is derived from an EMBL/GenBank/DDBJ whole genome shotgun (WGS) entry which is preliminary data.</text>
</comment>
<gene>
    <name evidence="2" type="ORF">SLS56_002873</name>
</gene>
<feature type="compositionally biased region" description="Basic residues" evidence="1">
    <location>
        <begin position="100"/>
        <end position="117"/>
    </location>
</feature>
<feature type="compositionally biased region" description="Acidic residues" evidence="1">
    <location>
        <begin position="84"/>
        <end position="94"/>
    </location>
</feature>
<name>A0ABR3T1P7_9PEZI</name>
<evidence type="ECO:0000256" key="1">
    <source>
        <dbReference type="SAM" id="MobiDB-lite"/>
    </source>
</evidence>
<evidence type="ECO:0000313" key="2">
    <source>
        <dbReference type="EMBL" id="KAL1633488.1"/>
    </source>
</evidence>
<feature type="compositionally biased region" description="Acidic residues" evidence="1">
    <location>
        <begin position="41"/>
        <end position="50"/>
    </location>
</feature>
<protein>
    <submittedName>
        <fullName evidence="2">Uncharacterized protein</fullName>
    </submittedName>
</protein>
<dbReference type="Proteomes" id="UP001521116">
    <property type="component" value="Unassembled WGS sequence"/>
</dbReference>
<feature type="compositionally biased region" description="Acidic residues" evidence="1">
    <location>
        <begin position="1"/>
        <end position="20"/>
    </location>
</feature>
<reference evidence="2 3" key="1">
    <citation type="submission" date="2024-02" db="EMBL/GenBank/DDBJ databases">
        <title>De novo assembly and annotation of 12 fungi associated with fruit tree decline syndrome in Ontario, Canada.</title>
        <authorList>
            <person name="Sulman M."/>
            <person name="Ellouze W."/>
            <person name="Ilyukhin E."/>
        </authorList>
    </citation>
    <scope>NUCLEOTIDE SEQUENCE [LARGE SCALE GENOMIC DNA]</scope>
    <source>
        <strain evidence="2 3">M1-105</strain>
    </source>
</reference>